<feature type="chain" id="PRO_5044965870" description="Glucanase" evidence="1">
    <location>
        <begin position="26"/>
        <end position="390"/>
    </location>
</feature>
<keyword evidence="1" id="KW-0119">Carbohydrate metabolism</keyword>
<sequence>MRLRPLLAALALTVPLLLPASPVTASATAPATASVAASVAAADDTAARYAAPVVGAHRDNPTNPLAGRRWGVYRGPIEQAWEPYVQARGAQKELLAEIALRPKAKWFVRNLGPRQLREKVREYVRVSQAGDPGTLVQLALFGMQPWGAEMCRRVPTSGERNAYKAWVRAAVNGIGDAHTAVVLQPDLLIARCSPDGGRAIRSLVAWASRALSAAPHTSVYLDSGAWDWPNASQGGAAAAADLLLESGIRSARGFALNATHYSPVGREIRRARDLSRELAARGVPGKRGVISTTSNGRGFTFGDYEPKASQDNARTCTSVDDTAMCVMLGIPPGARVDAPGLGLDATARAAAGEYVDGWMWFGRPWLHDQASPFVHQRAYDLARSWRLKPR</sequence>
<feature type="signal peptide" evidence="1">
    <location>
        <begin position="1"/>
        <end position="25"/>
    </location>
</feature>
<organism evidence="2 3">
    <name type="scientific">Nocardioides lentus</name>
    <dbReference type="NCBI Taxonomy" id="338077"/>
    <lineage>
        <taxon>Bacteria</taxon>
        <taxon>Bacillati</taxon>
        <taxon>Actinomycetota</taxon>
        <taxon>Actinomycetes</taxon>
        <taxon>Propionibacteriales</taxon>
        <taxon>Nocardioidaceae</taxon>
        <taxon>Nocardioides</taxon>
    </lineage>
</organism>
<dbReference type="Gene3D" id="3.20.20.40">
    <property type="entry name" value="1, 4-beta cellobiohydrolase"/>
    <property type="match status" value="1"/>
</dbReference>
<comment type="similarity">
    <text evidence="1">Belongs to the glycosyl hydrolase family 6.</text>
</comment>
<keyword evidence="1" id="KW-0136">Cellulose degradation</keyword>
<keyword evidence="1" id="KW-0732">Signal</keyword>
<dbReference type="InterPro" id="IPR016288">
    <property type="entry name" value="Beta_cellobiohydrolase"/>
</dbReference>
<gene>
    <name evidence="2" type="ORF">GCM10009737_04510</name>
</gene>
<keyword evidence="1" id="KW-0326">Glycosidase</keyword>
<evidence type="ECO:0000256" key="1">
    <source>
        <dbReference type="RuleBase" id="RU361186"/>
    </source>
</evidence>
<dbReference type="RefSeq" id="WP_344003106.1">
    <property type="nucleotide sequence ID" value="NZ_BAAAMY010000001.1"/>
</dbReference>
<dbReference type="PANTHER" id="PTHR34876:SF4">
    <property type="entry name" value="1,4-BETA-D-GLUCAN CELLOBIOHYDROLASE C-RELATED"/>
    <property type="match status" value="1"/>
</dbReference>
<keyword evidence="1 2" id="KW-0378">Hydrolase</keyword>
<dbReference type="Pfam" id="PF01341">
    <property type="entry name" value="Glyco_hydro_6"/>
    <property type="match status" value="1"/>
</dbReference>
<name>A0ABN2NY01_9ACTN</name>
<protein>
    <recommendedName>
        <fullName evidence="1">Glucanase</fullName>
        <ecNumber evidence="1">3.2.1.-</ecNumber>
    </recommendedName>
</protein>
<dbReference type="GO" id="GO:0016787">
    <property type="term" value="F:hydrolase activity"/>
    <property type="evidence" value="ECO:0007669"/>
    <property type="project" value="UniProtKB-KW"/>
</dbReference>
<dbReference type="Proteomes" id="UP001501612">
    <property type="component" value="Unassembled WGS sequence"/>
</dbReference>
<dbReference type="InterPro" id="IPR036434">
    <property type="entry name" value="Beta_cellobiohydrolase_sf"/>
</dbReference>
<proteinExistence type="inferred from homology"/>
<evidence type="ECO:0000313" key="3">
    <source>
        <dbReference type="Proteomes" id="UP001501612"/>
    </source>
</evidence>
<evidence type="ECO:0000313" key="2">
    <source>
        <dbReference type="EMBL" id="GAA1906809.1"/>
    </source>
</evidence>
<comment type="caution">
    <text evidence="2">The sequence shown here is derived from an EMBL/GenBank/DDBJ whole genome shotgun (WGS) entry which is preliminary data.</text>
</comment>
<keyword evidence="1" id="KW-0624">Polysaccharide degradation</keyword>
<dbReference type="EMBL" id="BAAAMY010000001">
    <property type="protein sequence ID" value="GAA1906809.1"/>
    <property type="molecule type" value="Genomic_DNA"/>
</dbReference>
<reference evidence="2 3" key="1">
    <citation type="journal article" date="2019" name="Int. J. Syst. Evol. Microbiol.">
        <title>The Global Catalogue of Microorganisms (GCM) 10K type strain sequencing project: providing services to taxonomists for standard genome sequencing and annotation.</title>
        <authorList>
            <consortium name="The Broad Institute Genomics Platform"/>
            <consortium name="The Broad Institute Genome Sequencing Center for Infectious Disease"/>
            <person name="Wu L."/>
            <person name="Ma J."/>
        </authorList>
    </citation>
    <scope>NUCLEOTIDE SEQUENCE [LARGE SCALE GENOMIC DNA]</scope>
    <source>
        <strain evidence="2 3">JCM 14046</strain>
    </source>
</reference>
<dbReference type="PANTHER" id="PTHR34876">
    <property type="match status" value="1"/>
</dbReference>
<dbReference type="EC" id="3.2.1.-" evidence="1"/>
<accession>A0ABN2NY01</accession>
<dbReference type="PRINTS" id="PR00733">
    <property type="entry name" value="GLHYDRLASE6"/>
</dbReference>
<keyword evidence="3" id="KW-1185">Reference proteome</keyword>
<dbReference type="SUPFAM" id="SSF51989">
    <property type="entry name" value="Glycosyl hydrolases family 6, cellulases"/>
    <property type="match status" value="1"/>
</dbReference>